<reference evidence="10" key="2">
    <citation type="submission" date="2017-06" db="EMBL/GenBank/DDBJ databases">
        <title>Whole genome sequence of Laribacter hongkongensis LHGZ1.</title>
        <authorList>
            <person name="Chen D."/>
            <person name="Wu H."/>
            <person name="Chen J."/>
        </authorList>
    </citation>
    <scope>NUCLEOTIDE SEQUENCE [LARGE SCALE GENOMIC DNA]</scope>
    <source>
        <strain evidence="10">LHGZ1</strain>
    </source>
</reference>
<dbReference type="GO" id="GO:0008097">
    <property type="term" value="F:5S rRNA binding"/>
    <property type="evidence" value="ECO:0007669"/>
    <property type="project" value="InterPro"/>
</dbReference>
<dbReference type="EMBL" id="JAJAXM010000018">
    <property type="protein sequence ID" value="MCG9026328.1"/>
    <property type="molecule type" value="Genomic_DNA"/>
</dbReference>
<dbReference type="GeneID" id="75109456"/>
<evidence type="ECO:0000256" key="5">
    <source>
        <dbReference type="HAMAP-Rule" id="MF_01334"/>
    </source>
</evidence>
<dbReference type="CDD" id="cd00495">
    <property type="entry name" value="Ribosomal_L25_TL5_CTC"/>
    <property type="match status" value="1"/>
</dbReference>
<dbReference type="Proteomes" id="UP001200247">
    <property type="component" value="Unassembled WGS sequence"/>
</dbReference>
<reference evidence="8" key="3">
    <citation type="submission" date="2017-06" db="EMBL/GenBank/DDBJ databases">
        <authorList>
            <person name="Kim H.J."/>
            <person name="Triplett B.A."/>
        </authorList>
    </citation>
    <scope>NUCLEOTIDE SEQUENCE</scope>
    <source>
        <strain evidence="8">HLGZ1</strain>
    </source>
</reference>
<dbReference type="GO" id="GO:0022625">
    <property type="term" value="C:cytosolic large ribosomal subunit"/>
    <property type="evidence" value="ECO:0007669"/>
    <property type="project" value="TreeGrafter"/>
</dbReference>
<evidence type="ECO:0000256" key="2">
    <source>
        <dbReference type="ARBA" id="ARBA00022884"/>
    </source>
</evidence>
<dbReference type="GO" id="GO:0006412">
    <property type="term" value="P:translation"/>
    <property type="evidence" value="ECO:0007669"/>
    <property type="project" value="UniProtKB-UniRule"/>
</dbReference>
<evidence type="ECO:0000313" key="11">
    <source>
        <dbReference type="Proteomes" id="UP001200247"/>
    </source>
</evidence>
<dbReference type="InterPro" id="IPR020056">
    <property type="entry name" value="Rbsml_bL25/Gln-tRNA_synth_N"/>
</dbReference>
<keyword evidence="4 5" id="KW-0687">Ribonucleoprotein</keyword>
<comment type="similarity">
    <text evidence="5">Belongs to the bacterial ribosomal protein bL25 family. CTC subfamily.</text>
</comment>
<organism evidence="8 10">
    <name type="scientific">Laribacter hongkongensis</name>
    <dbReference type="NCBI Taxonomy" id="168471"/>
    <lineage>
        <taxon>Bacteria</taxon>
        <taxon>Pseudomonadati</taxon>
        <taxon>Pseudomonadota</taxon>
        <taxon>Betaproteobacteria</taxon>
        <taxon>Neisseriales</taxon>
        <taxon>Aquaspirillaceae</taxon>
        <taxon>Laribacter</taxon>
    </lineage>
</organism>
<comment type="function">
    <text evidence="5">This is one of the proteins that binds to the 5S RNA in the ribosome where it forms part of the central protuberance.</text>
</comment>
<dbReference type="Proteomes" id="UP000197424">
    <property type="component" value="Chromosome"/>
</dbReference>
<dbReference type="Pfam" id="PF01386">
    <property type="entry name" value="Ribosomal_L25p"/>
    <property type="match status" value="1"/>
</dbReference>
<evidence type="ECO:0000259" key="7">
    <source>
        <dbReference type="Pfam" id="PF14693"/>
    </source>
</evidence>
<dbReference type="Gene3D" id="2.40.240.10">
    <property type="entry name" value="Ribosomal Protein L25, Chain P"/>
    <property type="match status" value="1"/>
</dbReference>
<dbReference type="SUPFAM" id="SSF50715">
    <property type="entry name" value="Ribosomal protein L25-like"/>
    <property type="match status" value="1"/>
</dbReference>
<dbReference type="InterPro" id="IPR001021">
    <property type="entry name" value="Ribosomal_bL25_long"/>
</dbReference>
<evidence type="ECO:0000256" key="1">
    <source>
        <dbReference type="ARBA" id="ARBA00022730"/>
    </source>
</evidence>
<gene>
    <name evidence="5" type="primary">rplY</name>
    <name evidence="5" type="synonym">ctc</name>
    <name evidence="9" type="ORF">LH440_10550</name>
    <name evidence="8" type="ORF">LHGZ1_0312</name>
</gene>
<dbReference type="InterPro" id="IPR020055">
    <property type="entry name" value="Ribosomal_bL25_short"/>
</dbReference>
<dbReference type="OMA" id="CLPADIP"/>
<dbReference type="RefSeq" id="WP_012695800.1">
    <property type="nucleotide sequence ID" value="NZ_CP022115.1"/>
</dbReference>
<dbReference type="HAMAP" id="MF_01336">
    <property type="entry name" value="Ribosomal_bL25"/>
    <property type="match status" value="1"/>
</dbReference>
<evidence type="ECO:0000256" key="3">
    <source>
        <dbReference type="ARBA" id="ARBA00022980"/>
    </source>
</evidence>
<dbReference type="PANTHER" id="PTHR33284">
    <property type="entry name" value="RIBOSOMAL PROTEIN L25/GLN-TRNA SYNTHETASE, ANTI-CODON-BINDING DOMAIN-CONTAINING PROTEIN"/>
    <property type="match status" value="1"/>
</dbReference>
<keyword evidence="2 5" id="KW-0694">RNA-binding</keyword>
<evidence type="ECO:0000313" key="10">
    <source>
        <dbReference type="Proteomes" id="UP000197424"/>
    </source>
</evidence>
<sequence length="185" mass="19914">MTIEIQAQQRADQGSSASRRLRRAGVVPGVVYGAGKAAVAISFDHNTLYYALQKEGFHSSILNLVIDGATEQVFVRDVQMHAFKPQVQHIDFQRVDANTVIEAKVPFKFINGEISPAVKMNGKIIGHLLNAAVVRCLPANLPAAIEVDLSTLVAGESVHLSSIKLPEGVEFASLRSGKDLSVARA</sequence>
<keyword evidence="1 5" id="KW-0699">rRNA-binding</keyword>
<name>A0A248LG46_9NEIS</name>
<dbReference type="FunFam" id="2.40.240.10:FF:000002">
    <property type="entry name" value="50S ribosomal protein L25"/>
    <property type="match status" value="1"/>
</dbReference>
<dbReference type="Gene3D" id="2.170.120.20">
    <property type="entry name" value="Ribosomal protein L25, beta domain"/>
    <property type="match status" value="1"/>
</dbReference>
<dbReference type="InterPro" id="IPR011035">
    <property type="entry name" value="Ribosomal_bL25/Gln-tRNA_synth"/>
</dbReference>
<reference evidence="8" key="1">
    <citation type="journal article" date="2017" name="J. Antimicrob. Chemother.">
        <title>Emergence and genomic analysis of MDR Laribacter hongkongensis strain HLGZ1 from Guangzhou, China.</title>
        <authorList>
            <person name="Wu H.K."/>
            <person name="Chen J.H."/>
            <person name="Yang L."/>
            <person name="Li A.R."/>
            <person name="Su D.H."/>
            <person name="Lin Y.P."/>
            <person name="Chen D.Q."/>
        </authorList>
    </citation>
    <scope>NUCLEOTIDE SEQUENCE</scope>
    <source>
        <strain evidence="8">HLGZ1</strain>
    </source>
</reference>
<dbReference type="HAMAP" id="MF_01334">
    <property type="entry name" value="Ribosomal_bL25_CTC"/>
    <property type="match status" value="1"/>
</dbReference>
<feature type="domain" description="Large ribosomal subunit protein bL25 L25" evidence="6">
    <location>
        <begin position="5"/>
        <end position="92"/>
    </location>
</feature>
<feature type="domain" description="Large ribosomal subunit protein bL25 beta" evidence="7">
    <location>
        <begin position="101"/>
        <end position="174"/>
    </location>
</feature>
<evidence type="ECO:0000256" key="4">
    <source>
        <dbReference type="ARBA" id="ARBA00023274"/>
    </source>
</evidence>
<dbReference type="InterPro" id="IPR020930">
    <property type="entry name" value="Ribosomal_uL5_bac-type"/>
</dbReference>
<evidence type="ECO:0000259" key="6">
    <source>
        <dbReference type="Pfam" id="PF01386"/>
    </source>
</evidence>
<dbReference type="GO" id="GO:0003735">
    <property type="term" value="F:structural constituent of ribosome"/>
    <property type="evidence" value="ECO:0007669"/>
    <property type="project" value="InterPro"/>
</dbReference>
<accession>A0A248LG46</accession>
<dbReference type="AlphaFoldDB" id="A0A248LG46"/>
<dbReference type="OrthoDB" id="9806411at2"/>
<proteinExistence type="inferred from homology"/>
<protein>
    <recommendedName>
        <fullName evidence="5">Large ribosomal subunit protein bL25</fullName>
    </recommendedName>
    <alternativeName>
        <fullName evidence="5">General stress protein CTC</fullName>
    </alternativeName>
</protein>
<dbReference type="NCBIfam" id="TIGR00731">
    <property type="entry name" value="bL25_bact_ctc"/>
    <property type="match status" value="1"/>
</dbReference>
<reference evidence="9 11" key="4">
    <citation type="submission" date="2021-10" db="EMBL/GenBank/DDBJ databases">
        <title>Whole-genome sequencing analysis of Laribacter hongkongensis: virulence gene profiles, carbohydrate-active enzyme prediction, and antimicrobial resistance characterization.</title>
        <authorList>
            <person name="Yuan P."/>
            <person name="Zhan Y."/>
            <person name="Chen D."/>
        </authorList>
    </citation>
    <scope>NUCLEOTIDE SEQUENCE [LARGE SCALE GENOMIC DNA]</scope>
    <source>
        <strain evidence="9 11">W67</strain>
    </source>
</reference>
<dbReference type="PANTHER" id="PTHR33284:SF1">
    <property type="entry name" value="RIBOSOMAL PROTEIN L25_GLN-TRNA SYNTHETASE, ANTI-CODON-BINDING DOMAIN-CONTAINING PROTEIN"/>
    <property type="match status" value="1"/>
</dbReference>
<evidence type="ECO:0000313" key="8">
    <source>
        <dbReference type="EMBL" id="ASJ23143.1"/>
    </source>
</evidence>
<dbReference type="NCBIfam" id="NF004612">
    <property type="entry name" value="PRK05943.1"/>
    <property type="match status" value="1"/>
</dbReference>
<dbReference type="EMBL" id="CP022115">
    <property type="protein sequence ID" value="ASJ23143.1"/>
    <property type="molecule type" value="Genomic_DNA"/>
</dbReference>
<dbReference type="InterPro" id="IPR029751">
    <property type="entry name" value="Ribosomal_L25_dom"/>
</dbReference>
<evidence type="ECO:0000313" key="9">
    <source>
        <dbReference type="EMBL" id="MCG9026328.1"/>
    </source>
</evidence>
<dbReference type="InterPro" id="IPR037121">
    <property type="entry name" value="Ribosomal_bL25_C"/>
</dbReference>
<dbReference type="Pfam" id="PF14693">
    <property type="entry name" value="Ribosomal_TL5_C"/>
    <property type="match status" value="1"/>
</dbReference>
<keyword evidence="3 5" id="KW-0689">Ribosomal protein</keyword>
<dbReference type="SMR" id="A0A248LG46"/>
<dbReference type="InterPro" id="IPR020057">
    <property type="entry name" value="Ribosomal_bL25_b-dom"/>
</dbReference>
<comment type="subunit">
    <text evidence="5">Part of the 50S ribosomal subunit; part of the 5S rRNA/L5/L18/L25 subcomplex. Contacts the 5S rRNA. Binds to the 5S rRNA independently of L5 and L18.</text>
</comment>
<dbReference type="NCBIfam" id="NF004130">
    <property type="entry name" value="PRK05618.1-5"/>
    <property type="match status" value="1"/>
</dbReference>